<dbReference type="SMART" id="SM00326">
    <property type="entry name" value="SH3"/>
    <property type="match status" value="2"/>
</dbReference>
<dbReference type="InterPro" id="IPR001452">
    <property type="entry name" value="SH3_domain"/>
</dbReference>
<dbReference type="EMBL" id="KB321069">
    <property type="protein sequence ID" value="ELW48185.1"/>
    <property type="molecule type" value="Genomic_DNA"/>
</dbReference>
<reference evidence="6" key="1">
    <citation type="submission" date="2012-07" db="EMBL/GenBank/DDBJ databases">
        <title>Genome of the Chinese tree shrew, a rising model animal genetically related to primates.</title>
        <authorList>
            <person name="Zhang G."/>
            <person name="Fan Y."/>
            <person name="Yao Y."/>
            <person name="Huang Z."/>
        </authorList>
    </citation>
    <scope>NUCLEOTIDE SEQUENCE [LARGE SCALE GENOMIC DNA]</scope>
</reference>
<dbReference type="AlphaFoldDB" id="L9JC62"/>
<reference evidence="6" key="2">
    <citation type="journal article" date="2013" name="Nat. Commun.">
        <title>Genome of the Chinese tree shrew.</title>
        <authorList>
            <person name="Fan Y."/>
            <person name="Huang Z.Y."/>
            <person name="Cao C.C."/>
            <person name="Chen C.S."/>
            <person name="Chen Y.X."/>
            <person name="Fan D.D."/>
            <person name="He J."/>
            <person name="Hou H.L."/>
            <person name="Hu L."/>
            <person name="Hu X.T."/>
            <person name="Jiang X.T."/>
            <person name="Lai R."/>
            <person name="Lang Y.S."/>
            <person name="Liang B."/>
            <person name="Liao S.G."/>
            <person name="Mu D."/>
            <person name="Ma Y.Y."/>
            <person name="Niu Y.Y."/>
            <person name="Sun X.Q."/>
            <person name="Xia J.Q."/>
            <person name="Xiao J."/>
            <person name="Xiong Z.Q."/>
            <person name="Xu L."/>
            <person name="Yang L."/>
            <person name="Zhang Y."/>
            <person name="Zhao W."/>
            <person name="Zhao X.D."/>
            <person name="Zheng Y.T."/>
            <person name="Zhou J.M."/>
            <person name="Zhu Y.B."/>
            <person name="Zhang G.J."/>
            <person name="Wang J."/>
            <person name="Yao Y.G."/>
        </authorList>
    </citation>
    <scope>NUCLEOTIDE SEQUENCE [LARGE SCALE GENOMIC DNA]</scope>
</reference>
<dbReference type="CDD" id="cd11874">
    <property type="entry name" value="SH3_CD2AP-like_2"/>
    <property type="match status" value="1"/>
</dbReference>
<feature type="compositionally biased region" description="Polar residues" evidence="3">
    <location>
        <begin position="452"/>
        <end position="461"/>
    </location>
</feature>
<feature type="region of interest" description="Disordered" evidence="3">
    <location>
        <begin position="420"/>
        <end position="549"/>
    </location>
</feature>
<dbReference type="SUPFAM" id="SSF50044">
    <property type="entry name" value="SH3-domain"/>
    <property type="match status" value="2"/>
</dbReference>
<evidence type="ECO:0000313" key="5">
    <source>
        <dbReference type="EMBL" id="ELW48185.1"/>
    </source>
</evidence>
<dbReference type="Pfam" id="PF00018">
    <property type="entry name" value="SH3_1"/>
    <property type="match status" value="1"/>
</dbReference>
<feature type="compositionally biased region" description="Low complexity" evidence="3">
    <location>
        <begin position="270"/>
        <end position="283"/>
    </location>
</feature>
<protein>
    <submittedName>
        <fullName evidence="5">SH3 domain-containing protein 21</fullName>
    </submittedName>
</protein>
<accession>L9JC62</accession>
<organism evidence="5 6">
    <name type="scientific">Tupaia chinensis</name>
    <name type="common">Chinese tree shrew</name>
    <name type="synonym">Tupaia belangeri chinensis</name>
    <dbReference type="NCBI Taxonomy" id="246437"/>
    <lineage>
        <taxon>Eukaryota</taxon>
        <taxon>Metazoa</taxon>
        <taxon>Chordata</taxon>
        <taxon>Craniata</taxon>
        <taxon>Vertebrata</taxon>
        <taxon>Euteleostomi</taxon>
        <taxon>Mammalia</taxon>
        <taxon>Eutheria</taxon>
        <taxon>Euarchontoglires</taxon>
        <taxon>Scandentia</taxon>
        <taxon>Tupaiidae</taxon>
        <taxon>Tupaia</taxon>
    </lineage>
</organism>
<dbReference type="GO" id="GO:0007015">
    <property type="term" value="P:actin filament organization"/>
    <property type="evidence" value="ECO:0007669"/>
    <property type="project" value="TreeGrafter"/>
</dbReference>
<evidence type="ECO:0000313" key="6">
    <source>
        <dbReference type="Proteomes" id="UP000011518"/>
    </source>
</evidence>
<proteinExistence type="predicted"/>
<keyword evidence="6" id="KW-1185">Reference proteome</keyword>
<dbReference type="FunCoup" id="L9JC62">
    <property type="interactions" value="74"/>
</dbReference>
<name>L9JC62_TUPCH</name>
<dbReference type="InterPro" id="IPR050384">
    <property type="entry name" value="Endophilin_SH3RF"/>
</dbReference>
<sequence>AGPGEDWGLCAHLPGAERLLLVPPFQESPDTPRGSGEVRRPRCARRRGHPAKSRGPQIWCRVNFNYSPQQADELRLQAGETVEVIKEIEDGWWLGKKNGQLGAFPSNFVELLDSGPPSLGNLDTPSVSLDPQRPSKLSSLTYDSPPDYLQTGEHPALYSQPLVGEGWPQWNDLSLVSRPETYRVLFDYQPEAPDELALRKGDLVKVLRKVKKLVPRKAGSRESGSNGSFLSGAPGHPGRKGSKTQAARQRTALSQAEEQSSLAKAPSENKLPTLDKTTTLEKTLAPDKAPSPKQNPAPDKAPTPEKTPVLKDKGPTLEKPTPEISAPDQVPSPEQTPTLDRASTPERVISEDEAPAPGVPPKDEAPDPKMAPLGEDTPVVEKRLALEQVLSEVGREHSQLHHFSPEGTLQVQSFLAQEAQALEEVHMPEEPPLAPNSSEGVMKQPLGKRGSSPLQSENKPGSTAALEKAHPQEDATALLEKAPAKDEITPEEVLPKEEVPSKKELPSKEVIAPVQESLHPIKQAPDPQEAPALHSLVPQSSAEDGADTTIKGEVASLRGALEQLRLQLERKLTDIWEQLKSESEKRRLLEVQMRQRTQRSPTRRSAHAQTQPD</sequence>
<dbReference type="InParanoid" id="L9JC62"/>
<dbReference type="Gene3D" id="2.30.30.40">
    <property type="entry name" value="SH3 Domains"/>
    <property type="match status" value="2"/>
</dbReference>
<evidence type="ECO:0000259" key="4">
    <source>
        <dbReference type="PROSITE" id="PS50002"/>
    </source>
</evidence>
<feature type="non-terminal residue" evidence="5">
    <location>
        <position position="1"/>
    </location>
</feature>
<feature type="domain" description="SH3" evidence="4">
    <location>
        <begin position="55"/>
        <end position="114"/>
    </location>
</feature>
<feature type="region of interest" description="Disordered" evidence="3">
    <location>
        <begin position="22"/>
        <end position="54"/>
    </location>
</feature>
<feature type="compositionally biased region" description="Basic residues" evidence="3">
    <location>
        <begin position="41"/>
        <end position="52"/>
    </location>
</feature>
<dbReference type="PROSITE" id="PS50002">
    <property type="entry name" value="SH3"/>
    <property type="match status" value="2"/>
</dbReference>
<evidence type="ECO:0000256" key="3">
    <source>
        <dbReference type="SAM" id="MobiDB-lite"/>
    </source>
</evidence>
<feature type="compositionally biased region" description="Basic and acidic residues" evidence="3">
    <location>
        <begin position="482"/>
        <end position="507"/>
    </location>
</feature>
<dbReference type="InterPro" id="IPR036028">
    <property type="entry name" value="SH3-like_dom_sf"/>
</dbReference>
<dbReference type="PANTHER" id="PTHR14167:SF28">
    <property type="entry name" value="SH3 DOMAIN-CONTAINING PROTEIN 21"/>
    <property type="match status" value="1"/>
</dbReference>
<keyword evidence="1 2" id="KW-0728">SH3 domain</keyword>
<feature type="domain" description="SH3" evidence="4">
    <location>
        <begin position="177"/>
        <end position="239"/>
    </location>
</feature>
<dbReference type="Proteomes" id="UP000011518">
    <property type="component" value="Unassembled WGS sequence"/>
</dbReference>
<dbReference type="Pfam" id="PF14604">
    <property type="entry name" value="SH3_9"/>
    <property type="match status" value="1"/>
</dbReference>
<dbReference type="PRINTS" id="PR00452">
    <property type="entry name" value="SH3DOMAIN"/>
</dbReference>
<gene>
    <name evidence="5" type="ORF">TREES_T100000937</name>
</gene>
<feature type="region of interest" description="Disordered" evidence="3">
    <location>
        <begin position="214"/>
        <end position="375"/>
    </location>
</feature>
<evidence type="ECO:0000256" key="1">
    <source>
        <dbReference type="ARBA" id="ARBA00022443"/>
    </source>
</evidence>
<dbReference type="GO" id="GO:0016477">
    <property type="term" value="P:cell migration"/>
    <property type="evidence" value="ECO:0007669"/>
    <property type="project" value="TreeGrafter"/>
</dbReference>
<evidence type="ECO:0000256" key="2">
    <source>
        <dbReference type="PROSITE-ProRule" id="PRU00192"/>
    </source>
</evidence>
<feature type="region of interest" description="Disordered" evidence="3">
    <location>
        <begin position="583"/>
        <end position="613"/>
    </location>
</feature>
<dbReference type="PANTHER" id="PTHR14167">
    <property type="entry name" value="SH3 DOMAIN-CONTAINING"/>
    <property type="match status" value="1"/>
</dbReference>
<feature type="compositionally biased region" description="Polar residues" evidence="3">
    <location>
        <begin position="243"/>
        <end position="262"/>
    </location>
</feature>